<dbReference type="Gene3D" id="3.40.50.720">
    <property type="entry name" value="NAD(P)-binding Rossmann-like Domain"/>
    <property type="match status" value="1"/>
</dbReference>
<gene>
    <name evidence="3" type="ORF">UFOPK3564_01500</name>
</gene>
<proteinExistence type="inferred from homology"/>
<evidence type="ECO:0000256" key="1">
    <source>
        <dbReference type="ARBA" id="ARBA00006484"/>
    </source>
</evidence>
<dbReference type="PRINTS" id="PR00080">
    <property type="entry name" value="SDRFAMILY"/>
</dbReference>
<dbReference type="PROSITE" id="PS00061">
    <property type="entry name" value="ADH_SHORT"/>
    <property type="match status" value="1"/>
</dbReference>
<evidence type="ECO:0000256" key="2">
    <source>
        <dbReference type="ARBA" id="ARBA00023002"/>
    </source>
</evidence>
<dbReference type="FunFam" id="3.40.50.720:FF:000084">
    <property type="entry name" value="Short-chain dehydrogenase reductase"/>
    <property type="match status" value="1"/>
</dbReference>
<dbReference type="InterPro" id="IPR002347">
    <property type="entry name" value="SDR_fam"/>
</dbReference>
<sequence>MISNLEGKRALITGGAAGLGKATAELFLAQGASVVITDVDGDGAERLAGELGDKAVAAKHDVTVAAEWESAVGVARDAFGGLDVLVNNAGIEIGKPITETGEDEFERLMKINVTGTFLGIKAAVPALVESGGGSIVNMASVAGLGGAPLLGAYCASKGAVVRLTEVAAIELRAAGIRVNAVCPAFIGTAMVDRLVKPFEAAVGLPFGDVVKIKQGRLGTSEEVAEMVAFLASDDAEWTTGAAHVLDGGLVEGLL</sequence>
<dbReference type="Pfam" id="PF13561">
    <property type="entry name" value="adh_short_C2"/>
    <property type="match status" value="1"/>
</dbReference>
<accession>A0A6J7HEF2</accession>
<dbReference type="PRINTS" id="PR00081">
    <property type="entry name" value="GDHRDH"/>
</dbReference>
<dbReference type="SUPFAM" id="SSF51735">
    <property type="entry name" value="NAD(P)-binding Rossmann-fold domains"/>
    <property type="match status" value="1"/>
</dbReference>
<dbReference type="PANTHER" id="PTHR24321">
    <property type="entry name" value="DEHYDROGENASES, SHORT CHAIN"/>
    <property type="match status" value="1"/>
</dbReference>
<protein>
    <submittedName>
        <fullName evidence="3">Unannotated protein</fullName>
    </submittedName>
</protein>
<reference evidence="3" key="1">
    <citation type="submission" date="2020-05" db="EMBL/GenBank/DDBJ databases">
        <authorList>
            <person name="Chiriac C."/>
            <person name="Salcher M."/>
            <person name="Ghai R."/>
            <person name="Kavagutti S V."/>
        </authorList>
    </citation>
    <scope>NUCLEOTIDE SEQUENCE</scope>
</reference>
<name>A0A6J7HEF2_9ZZZZ</name>
<dbReference type="InterPro" id="IPR036291">
    <property type="entry name" value="NAD(P)-bd_dom_sf"/>
</dbReference>
<dbReference type="AlphaFoldDB" id="A0A6J7HEF2"/>
<keyword evidence="2" id="KW-0560">Oxidoreductase</keyword>
<evidence type="ECO:0000313" key="3">
    <source>
        <dbReference type="EMBL" id="CAB4914875.1"/>
    </source>
</evidence>
<dbReference type="PANTHER" id="PTHR24321:SF8">
    <property type="entry name" value="ESTRADIOL 17-BETA-DEHYDROGENASE 8-RELATED"/>
    <property type="match status" value="1"/>
</dbReference>
<dbReference type="InterPro" id="IPR020904">
    <property type="entry name" value="Sc_DH/Rdtase_CS"/>
</dbReference>
<dbReference type="EMBL" id="CAFBMK010000076">
    <property type="protein sequence ID" value="CAB4914875.1"/>
    <property type="molecule type" value="Genomic_DNA"/>
</dbReference>
<dbReference type="NCBIfam" id="NF005559">
    <property type="entry name" value="PRK07231.1"/>
    <property type="match status" value="1"/>
</dbReference>
<dbReference type="GO" id="GO:0016491">
    <property type="term" value="F:oxidoreductase activity"/>
    <property type="evidence" value="ECO:0007669"/>
    <property type="project" value="UniProtKB-KW"/>
</dbReference>
<organism evidence="3">
    <name type="scientific">freshwater metagenome</name>
    <dbReference type="NCBI Taxonomy" id="449393"/>
    <lineage>
        <taxon>unclassified sequences</taxon>
        <taxon>metagenomes</taxon>
        <taxon>ecological metagenomes</taxon>
    </lineage>
</organism>
<comment type="similarity">
    <text evidence="1">Belongs to the short-chain dehydrogenases/reductases (SDR) family.</text>
</comment>